<dbReference type="OrthoDB" id="4360575at2759"/>
<dbReference type="AlphaFoldDB" id="B6HR40"/>
<reference evidence="2 3" key="1">
    <citation type="journal article" date="2008" name="Nat. Biotechnol.">
        <title>Genome sequencing and analysis of the filamentous fungus Penicillium chrysogenum.</title>
        <authorList>
            <person name="van den Berg M.A."/>
            <person name="Albang R."/>
            <person name="Albermann K."/>
            <person name="Badger J.H."/>
            <person name="Daran J.-M."/>
            <person name="Driessen A.J.M."/>
            <person name="Garcia-Estrada C."/>
            <person name="Fedorova N.D."/>
            <person name="Harris D.M."/>
            <person name="Heijne W.H.M."/>
            <person name="Joardar V.S."/>
            <person name="Kiel J.A.K.W."/>
            <person name="Kovalchuk A."/>
            <person name="Martin J.F."/>
            <person name="Nierman W.C."/>
            <person name="Nijland J.G."/>
            <person name="Pronk J.T."/>
            <person name="Roubos J.A."/>
            <person name="van der Klei I.J."/>
            <person name="van Peij N.N.M.E."/>
            <person name="Veenhuis M."/>
            <person name="von Doehren H."/>
            <person name="Wagner C."/>
            <person name="Wortman J.R."/>
            <person name="Bovenberg R.A.L."/>
        </authorList>
    </citation>
    <scope>NUCLEOTIDE SEQUENCE [LARGE SCALE GENOMIC DNA]</scope>
    <source>
        <strain evidence="3">ATCC 28089 / DSM 1075 / NRRL 1951 / Wisconsin 54-1255</strain>
    </source>
</reference>
<feature type="region of interest" description="Disordered" evidence="1">
    <location>
        <begin position="1"/>
        <end position="36"/>
    </location>
</feature>
<protein>
    <submittedName>
        <fullName evidence="2">Uncharacterized protein</fullName>
    </submittedName>
</protein>
<sequence>MVNSQRASPTDRQRRLLAPTHPEIASDSDSSSLEEGLKREPIEAMALWIHEVVVGEAGADGVFDDCMVELSEGGVRGGPLPLDEFVALRDVVLPWMPEILERDMGCVQGRS</sequence>
<dbReference type="Proteomes" id="UP000000724">
    <property type="component" value="Contig Pc00c22"/>
</dbReference>
<evidence type="ECO:0000313" key="2">
    <source>
        <dbReference type="EMBL" id="CAP98921.1"/>
    </source>
</evidence>
<keyword evidence="3" id="KW-1185">Reference proteome</keyword>
<organism evidence="2 3">
    <name type="scientific">Penicillium rubens (strain ATCC 28089 / DSM 1075 / NRRL 1951 / Wisconsin 54-1255)</name>
    <name type="common">Penicillium chrysogenum</name>
    <dbReference type="NCBI Taxonomy" id="500485"/>
    <lineage>
        <taxon>Eukaryota</taxon>
        <taxon>Fungi</taxon>
        <taxon>Dikarya</taxon>
        <taxon>Ascomycota</taxon>
        <taxon>Pezizomycotina</taxon>
        <taxon>Eurotiomycetes</taxon>
        <taxon>Eurotiomycetidae</taxon>
        <taxon>Eurotiales</taxon>
        <taxon>Aspergillaceae</taxon>
        <taxon>Penicillium</taxon>
        <taxon>Penicillium chrysogenum species complex</taxon>
    </lineage>
</organism>
<evidence type="ECO:0000313" key="3">
    <source>
        <dbReference type="Proteomes" id="UP000000724"/>
    </source>
</evidence>
<proteinExistence type="predicted"/>
<evidence type="ECO:0000256" key="1">
    <source>
        <dbReference type="SAM" id="MobiDB-lite"/>
    </source>
</evidence>
<dbReference type="EMBL" id="AM920437">
    <property type="protein sequence ID" value="CAP98921.1"/>
    <property type="molecule type" value="Genomic_DNA"/>
</dbReference>
<dbReference type="VEuPathDB" id="FungiDB:PCH_Pc22g16330"/>
<name>B6HR40_PENRW</name>
<gene>
    <name evidence="2" type="ORF">Pc22g16330</name>
    <name evidence="2" type="ORF">PCH_Pc22g16330</name>
</gene>
<accession>B6HR40</accession>
<dbReference type="HOGENOM" id="CLU_2159253_0_0_1"/>